<dbReference type="InterPro" id="IPR050725">
    <property type="entry name" value="CysQ/Inositol_MonoPase"/>
</dbReference>
<name>A0A173LLA6_9ACTN</name>
<dbReference type="EMBL" id="CP015961">
    <property type="protein sequence ID" value="ANI93085.1"/>
    <property type="molecule type" value="Genomic_DNA"/>
</dbReference>
<evidence type="ECO:0000313" key="3">
    <source>
        <dbReference type="Proteomes" id="UP000186104"/>
    </source>
</evidence>
<evidence type="ECO:0000313" key="2">
    <source>
        <dbReference type="EMBL" id="ANI93085.1"/>
    </source>
</evidence>
<dbReference type="SUPFAM" id="SSF56655">
    <property type="entry name" value="Carbohydrate phosphatase"/>
    <property type="match status" value="1"/>
</dbReference>
<dbReference type="AlphaFoldDB" id="A0A173LLA6"/>
<protein>
    <submittedName>
        <fullName evidence="2">3'-phosphoadenosine 5'-phosphate phosphatase</fullName>
    </submittedName>
</protein>
<gene>
    <name evidence="2" type="ORF">BJL86_2321</name>
</gene>
<keyword evidence="1" id="KW-0460">Magnesium</keyword>
<dbReference type="GO" id="GO:0050427">
    <property type="term" value="P:3'-phosphoadenosine 5'-phosphosulfate metabolic process"/>
    <property type="evidence" value="ECO:0007669"/>
    <property type="project" value="TreeGrafter"/>
</dbReference>
<dbReference type="PANTHER" id="PTHR43028">
    <property type="entry name" value="3'(2'),5'-BISPHOSPHATE NUCLEOTIDASE 1"/>
    <property type="match status" value="1"/>
</dbReference>
<sequence length="263" mass="28405">MLGGVRDLNDHELAYYIAEGIGAIATGARTGGLIEARDLAQVANRVAHDWVDQVLRVNRPDDAILSEDYADDHARLDSERVWILDVIDGTKEYATGRGDWAVHVALASGGKIEAASVGMPDAQRVFRDDLCEYVDGPMSGKIVVSRNNPPAGIDDFAASIERMVRPMGSAGAKTISVLLGDADAYIHTGGHNEWDQAAPAGVALRAGLHCSHLDGSPLEFNQADVWRKDFLVCRPEITDEVLAAAAQLPPQNYERRDPAAARR</sequence>
<feature type="binding site" evidence="1">
    <location>
        <position position="195"/>
    </location>
    <ligand>
        <name>Mg(2+)</name>
        <dbReference type="ChEBI" id="CHEBI:18420"/>
        <label>1</label>
        <note>catalytic</note>
    </ligand>
</feature>
<dbReference type="Proteomes" id="UP000186104">
    <property type="component" value="Chromosome"/>
</dbReference>
<dbReference type="PANTHER" id="PTHR43028:SF5">
    <property type="entry name" value="3'(2'),5'-BISPHOSPHATE NUCLEOTIDASE 1"/>
    <property type="match status" value="1"/>
</dbReference>
<proteinExistence type="predicted"/>
<organism evidence="2 3">
    <name type="scientific">Dietzia timorensis</name>
    <dbReference type="NCBI Taxonomy" id="499555"/>
    <lineage>
        <taxon>Bacteria</taxon>
        <taxon>Bacillati</taxon>
        <taxon>Actinomycetota</taxon>
        <taxon>Actinomycetes</taxon>
        <taxon>Mycobacteriales</taxon>
        <taxon>Dietziaceae</taxon>
        <taxon>Dietzia</taxon>
    </lineage>
</organism>
<dbReference type="InterPro" id="IPR000760">
    <property type="entry name" value="Inositol_monophosphatase-like"/>
</dbReference>
<dbReference type="STRING" id="499555.BJL86_2321"/>
<dbReference type="KEGG" id="dtm:BJL86_2321"/>
<feature type="binding site" evidence="1">
    <location>
        <position position="87"/>
    </location>
    <ligand>
        <name>Mg(2+)</name>
        <dbReference type="ChEBI" id="CHEBI:18420"/>
        <label>1</label>
        <note>catalytic</note>
    </ligand>
</feature>
<comment type="cofactor">
    <cofactor evidence="1">
        <name>Mg(2+)</name>
        <dbReference type="ChEBI" id="CHEBI:18420"/>
    </cofactor>
</comment>
<dbReference type="GO" id="GO:0046872">
    <property type="term" value="F:metal ion binding"/>
    <property type="evidence" value="ECO:0007669"/>
    <property type="project" value="UniProtKB-KW"/>
</dbReference>
<feature type="binding site" evidence="1">
    <location>
        <position position="85"/>
    </location>
    <ligand>
        <name>Mg(2+)</name>
        <dbReference type="ChEBI" id="CHEBI:18420"/>
        <label>1</label>
        <note>catalytic</note>
    </ligand>
</feature>
<feature type="binding site" evidence="1">
    <location>
        <position position="67"/>
    </location>
    <ligand>
        <name>Mg(2+)</name>
        <dbReference type="ChEBI" id="CHEBI:18420"/>
        <label>1</label>
        <note>catalytic</note>
    </ligand>
</feature>
<dbReference type="GO" id="GO:0008441">
    <property type="term" value="F:3'(2'),5'-bisphosphate nucleotidase activity"/>
    <property type="evidence" value="ECO:0007669"/>
    <property type="project" value="TreeGrafter"/>
</dbReference>
<dbReference type="Pfam" id="PF00459">
    <property type="entry name" value="Inositol_P"/>
    <property type="match status" value="1"/>
</dbReference>
<keyword evidence="3" id="KW-1185">Reference proteome</keyword>
<dbReference type="Gene3D" id="3.40.190.80">
    <property type="match status" value="1"/>
</dbReference>
<dbReference type="GO" id="GO:0000103">
    <property type="term" value="P:sulfate assimilation"/>
    <property type="evidence" value="ECO:0007669"/>
    <property type="project" value="TreeGrafter"/>
</dbReference>
<keyword evidence="1" id="KW-0479">Metal-binding</keyword>
<dbReference type="Gene3D" id="3.30.540.10">
    <property type="entry name" value="Fructose-1,6-Bisphosphatase, subunit A, domain 1"/>
    <property type="match status" value="1"/>
</dbReference>
<accession>A0A173LLA6</accession>
<evidence type="ECO:0000256" key="1">
    <source>
        <dbReference type="PIRSR" id="PIRSR600760-2"/>
    </source>
</evidence>
<feature type="binding site" evidence="1">
    <location>
        <position position="88"/>
    </location>
    <ligand>
        <name>Mg(2+)</name>
        <dbReference type="ChEBI" id="CHEBI:18420"/>
        <label>1</label>
        <note>catalytic</note>
    </ligand>
</feature>
<reference evidence="2 3" key="1">
    <citation type="submission" date="2016-06" db="EMBL/GenBank/DDBJ databases">
        <title>Complete genome sequence of a saline-alkali tolerant type strain Dietzia timorensis ID05-A0528T.</title>
        <authorList>
            <person name="Wu X."/>
        </authorList>
    </citation>
    <scope>NUCLEOTIDE SEQUENCE [LARGE SCALE GENOMIC DNA]</scope>
    <source>
        <strain evidence="2 3">ID05-A0528</strain>
    </source>
</reference>